<evidence type="ECO:0000256" key="2">
    <source>
        <dbReference type="ARBA" id="ARBA00008017"/>
    </source>
</evidence>
<feature type="region of interest" description="Disordered" evidence="7">
    <location>
        <begin position="353"/>
        <end position="382"/>
    </location>
</feature>
<reference evidence="11 13" key="1">
    <citation type="submission" date="2022-09" db="EMBL/GenBank/DDBJ databases">
        <title>Enrichment on poylsaccharides allowed isolation of novel metabolic and taxonomic groups of Haloarchaea.</title>
        <authorList>
            <person name="Sorokin D.Y."/>
            <person name="Elcheninov A.G."/>
            <person name="Khizhniak T.V."/>
            <person name="Kolganova T.V."/>
            <person name="Kublanov I.V."/>
        </authorList>
    </citation>
    <scope>NUCLEOTIDE SEQUENCE</scope>
    <source>
        <strain evidence="12 13">AArc-m2/3/4</strain>
        <strain evidence="11">AArc-xg1-1</strain>
    </source>
</reference>
<sequence length="382" mass="42054">MRGVPLSVSTLWRPLQSDSPLDETVAIVAIAIVTGAAIWYFGKRLKTQFQTEDAEVVRAGLLLALTSVVTVVLLMRWSATSEMLSIVGIVQYGVDAGVRVLLTVVLFAAAYTVTRVLKRLLLSGNRSSSRTTSAHQRRVTFYVSQVGIYIAAVVGSFSLWGIQLSNLLFGAGVLGIILGLAFQNTLGSILAGFVLMLSRPFDVGHWVRIGDHEGFITEITINHVRLRNLDGEHVVLPNEAVSNRTIVNRSVEGKLRQRVEVGVDYDVDPAHAESVAIEAIEDLDEILTQPAPQVFPIRFDDSAVILELRFWIGNPTPQRKWRAVQAVIHSVKTTFESEGVKIPFPQRELTGRAETGGFRVADDPSSEYVYTERSEPSTTRSE</sequence>
<comment type="similarity">
    <text evidence="2">Belongs to the MscS (TC 1.A.23) family.</text>
</comment>
<dbReference type="RefSeq" id="WP_338002410.1">
    <property type="nucleotide sequence ID" value="NZ_JAOPKA010000002.1"/>
</dbReference>
<feature type="transmembrane region" description="Helical" evidence="8">
    <location>
        <begin position="61"/>
        <end position="79"/>
    </location>
</feature>
<feature type="transmembrane region" description="Helical" evidence="8">
    <location>
        <begin position="99"/>
        <end position="118"/>
    </location>
</feature>
<dbReference type="GO" id="GO:0008381">
    <property type="term" value="F:mechanosensitive monoatomic ion channel activity"/>
    <property type="evidence" value="ECO:0007669"/>
    <property type="project" value="InterPro"/>
</dbReference>
<dbReference type="Pfam" id="PF00924">
    <property type="entry name" value="MS_channel_2nd"/>
    <property type="match status" value="1"/>
</dbReference>
<dbReference type="InterPro" id="IPR010920">
    <property type="entry name" value="LSM_dom_sf"/>
</dbReference>
<organism evidence="11 14">
    <name type="scientific">Natronoglomus mannanivorans</name>
    <dbReference type="NCBI Taxonomy" id="2979990"/>
    <lineage>
        <taxon>Archaea</taxon>
        <taxon>Methanobacteriati</taxon>
        <taxon>Methanobacteriota</taxon>
        <taxon>Stenosarchaea group</taxon>
        <taxon>Halobacteria</taxon>
        <taxon>Halobacteriales</taxon>
        <taxon>Natrialbaceae</taxon>
        <taxon>Natronoglomus</taxon>
    </lineage>
</organism>
<evidence type="ECO:0000256" key="5">
    <source>
        <dbReference type="ARBA" id="ARBA00022989"/>
    </source>
</evidence>
<evidence type="ECO:0000259" key="10">
    <source>
        <dbReference type="Pfam" id="PF21082"/>
    </source>
</evidence>
<keyword evidence="6 8" id="KW-0472">Membrane</keyword>
<evidence type="ECO:0000313" key="14">
    <source>
        <dbReference type="Proteomes" id="UP001321018"/>
    </source>
</evidence>
<dbReference type="InterPro" id="IPR011014">
    <property type="entry name" value="MscS_channel_TM-2"/>
</dbReference>
<evidence type="ECO:0000259" key="9">
    <source>
        <dbReference type="Pfam" id="PF00924"/>
    </source>
</evidence>
<feature type="transmembrane region" description="Helical" evidence="8">
    <location>
        <begin position="168"/>
        <end position="198"/>
    </location>
</feature>
<dbReference type="EMBL" id="JAOPKA010000002">
    <property type="protein sequence ID" value="MCU4740564.1"/>
    <property type="molecule type" value="Genomic_DNA"/>
</dbReference>
<dbReference type="EMBL" id="JAOPKB010000003">
    <property type="protein sequence ID" value="MCU4972788.1"/>
    <property type="molecule type" value="Genomic_DNA"/>
</dbReference>
<dbReference type="Gene3D" id="3.30.70.100">
    <property type="match status" value="1"/>
</dbReference>
<evidence type="ECO:0000256" key="4">
    <source>
        <dbReference type="ARBA" id="ARBA00022692"/>
    </source>
</evidence>
<proteinExistence type="inferred from homology"/>
<keyword evidence="13" id="KW-1185">Reference proteome</keyword>
<dbReference type="SUPFAM" id="SSF82861">
    <property type="entry name" value="Mechanosensitive channel protein MscS (YggB), transmembrane region"/>
    <property type="match status" value="1"/>
</dbReference>
<feature type="transmembrane region" description="Helical" evidence="8">
    <location>
        <begin position="139"/>
        <end position="162"/>
    </location>
</feature>
<evidence type="ECO:0000256" key="3">
    <source>
        <dbReference type="ARBA" id="ARBA00022475"/>
    </source>
</evidence>
<dbReference type="InterPro" id="IPR011066">
    <property type="entry name" value="MscS_channel_C_sf"/>
</dbReference>
<dbReference type="InterPro" id="IPR006685">
    <property type="entry name" value="MscS_channel_2nd"/>
</dbReference>
<dbReference type="Gene3D" id="2.30.30.60">
    <property type="match status" value="1"/>
</dbReference>
<protein>
    <submittedName>
        <fullName evidence="11">Mechanosensitive ion channel family protein</fullName>
    </submittedName>
</protein>
<evidence type="ECO:0000256" key="8">
    <source>
        <dbReference type="SAM" id="Phobius"/>
    </source>
</evidence>
<dbReference type="InterPro" id="IPR049278">
    <property type="entry name" value="MS_channel_C"/>
</dbReference>
<feature type="compositionally biased region" description="Basic and acidic residues" evidence="7">
    <location>
        <begin position="370"/>
        <end position="382"/>
    </location>
</feature>
<name>A0AAP2YX71_9EURY</name>
<keyword evidence="4 8" id="KW-0812">Transmembrane</keyword>
<feature type="domain" description="Mechanosensitive ion channel MscS C-terminal" evidence="10">
    <location>
        <begin position="259"/>
        <end position="342"/>
    </location>
</feature>
<dbReference type="Proteomes" id="UP001321018">
    <property type="component" value="Unassembled WGS sequence"/>
</dbReference>
<gene>
    <name evidence="12" type="ORF">OB955_08550</name>
    <name evidence="11" type="ORF">OB960_04020</name>
</gene>
<dbReference type="Proteomes" id="UP001320972">
    <property type="component" value="Unassembled WGS sequence"/>
</dbReference>
<keyword evidence="3" id="KW-1003">Cell membrane</keyword>
<evidence type="ECO:0000313" key="11">
    <source>
        <dbReference type="EMBL" id="MCU4740564.1"/>
    </source>
</evidence>
<dbReference type="GO" id="GO:0005886">
    <property type="term" value="C:plasma membrane"/>
    <property type="evidence" value="ECO:0007669"/>
    <property type="project" value="UniProtKB-SubCell"/>
</dbReference>
<dbReference type="Gene3D" id="1.10.287.1260">
    <property type="match status" value="1"/>
</dbReference>
<evidence type="ECO:0000313" key="13">
    <source>
        <dbReference type="Proteomes" id="UP001320972"/>
    </source>
</evidence>
<dbReference type="SUPFAM" id="SSF50182">
    <property type="entry name" value="Sm-like ribonucleoproteins"/>
    <property type="match status" value="1"/>
</dbReference>
<evidence type="ECO:0000256" key="7">
    <source>
        <dbReference type="SAM" id="MobiDB-lite"/>
    </source>
</evidence>
<accession>A0AAP2YX71</accession>
<feature type="domain" description="Mechanosensitive ion channel MscS" evidence="9">
    <location>
        <begin position="185"/>
        <end position="249"/>
    </location>
</feature>
<keyword evidence="5 8" id="KW-1133">Transmembrane helix</keyword>
<dbReference type="InterPro" id="IPR023408">
    <property type="entry name" value="MscS_beta-dom_sf"/>
</dbReference>
<evidence type="ECO:0000256" key="1">
    <source>
        <dbReference type="ARBA" id="ARBA00004651"/>
    </source>
</evidence>
<dbReference type="Pfam" id="PF21082">
    <property type="entry name" value="MS_channel_3rd"/>
    <property type="match status" value="1"/>
</dbReference>
<comment type="subcellular location">
    <subcellularLocation>
        <location evidence="1">Cell membrane</location>
        <topology evidence="1">Multi-pass membrane protein</topology>
    </subcellularLocation>
</comment>
<evidence type="ECO:0000313" key="12">
    <source>
        <dbReference type="EMBL" id="MCU4972788.1"/>
    </source>
</evidence>
<dbReference type="InterPro" id="IPR045275">
    <property type="entry name" value="MscS_archaea/bacteria_type"/>
</dbReference>
<evidence type="ECO:0000256" key="6">
    <source>
        <dbReference type="ARBA" id="ARBA00023136"/>
    </source>
</evidence>
<dbReference type="SUPFAM" id="SSF82689">
    <property type="entry name" value="Mechanosensitive channel protein MscS (YggB), C-terminal domain"/>
    <property type="match status" value="1"/>
</dbReference>
<feature type="transmembrane region" description="Helical" evidence="8">
    <location>
        <begin position="24"/>
        <end position="41"/>
    </location>
</feature>
<comment type="caution">
    <text evidence="11">The sequence shown here is derived from an EMBL/GenBank/DDBJ whole genome shotgun (WGS) entry which is preliminary data.</text>
</comment>
<dbReference type="PANTHER" id="PTHR30221:SF20">
    <property type="entry name" value="SMALL-CONDUCTANCE MECHANOSENSITIVE CHANNEL"/>
    <property type="match status" value="1"/>
</dbReference>
<dbReference type="AlphaFoldDB" id="A0AAP2YX71"/>
<dbReference type="PANTHER" id="PTHR30221">
    <property type="entry name" value="SMALL-CONDUCTANCE MECHANOSENSITIVE CHANNEL"/>
    <property type="match status" value="1"/>
</dbReference>